<dbReference type="InterPro" id="IPR005882">
    <property type="entry name" value="Bifunctional_GlmU"/>
</dbReference>
<dbReference type="Gene3D" id="2.160.10.10">
    <property type="entry name" value="Hexapeptide repeat proteins"/>
    <property type="match status" value="1"/>
</dbReference>
<feature type="binding site" evidence="18">
    <location>
        <position position="155"/>
    </location>
    <ligand>
        <name>UDP-N-acetyl-alpha-D-glucosamine</name>
        <dbReference type="ChEBI" id="CHEBI:57705"/>
    </ligand>
</feature>
<dbReference type="InterPro" id="IPR011004">
    <property type="entry name" value="Trimer_LpxA-like_sf"/>
</dbReference>
<evidence type="ECO:0000256" key="16">
    <source>
        <dbReference type="ARBA" id="ARBA00048493"/>
    </source>
</evidence>
<feature type="binding site" evidence="18">
    <location>
        <begin position="7"/>
        <end position="10"/>
    </location>
    <ligand>
        <name>UDP-N-acetyl-alpha-D-glucosamine</name>
        <dbReference type="ChEBI" id="CHEBI:57705"/>
    </ligand>
</feature>
<feature type="binding site" evidence="18">
    <location>
        <position position="401"/>
    </location>
    <ligand>
        <name>acetyl-CoA</name>
        <dbReference type="ChEBI" id="CHEBI:57288"/>
    </ligand>
</feature>
<feature type="binding site" evidence="18">
    <location>
        <position position="373"/>
    </location>
    <ligand>
        <name>UDP-N-acetyl-alpha-D-glucosamine</name>
        <dbReference type="ChEBI" id="CHEBI:57705"/>
    </ligand>
</feature>
<dbReference type="InterPro" id="IPR001451">
    <property type="entry name" value="Hexapep"/>
</dbReference>
<comment type="subunit">
    <text evidence="18">Homotrimer.</text>
</comment>
<evidence type="ECO:0000256" key="9">
    <source>
        <dbReference type="ARBA" id="ARBA00022842"/>
    </source>
</evidence>
<evidence type="ECO:0000259" key="19">
    <source>
        <dbReference type="Pfam" id="PF12804"/>
    </source>
</evidence>
<evidence type="ECO:0000256" key="3">
    <source>
        <dbReference type="ARBA" id="ARBA00007947"/>
    </source>
</evidence>
<dbReference type="InterPro" id="IPR038009">
    <property type="entry name" value="GlmU_C_LbH"/>
</dbReference>
<proteinExistence type="inferred from homology"/>
<evidence type="ECO:0000256" key="10">
    <source>
        <dbReference type="ARBA" id="ARBA00022960"/>
    </source>
</evidence>
<name>A0ABY5AS70_9CYAN</name>
<evidence type="ECO:0000256" key="7">
    <source>
        <dbReference type="ARBA" id="ARBA00022723"/>
    </source>
</evidence>
<gene>
    <name evidence="18 20" type="primary">glmU</name>
    <name evidence="20" type="ORF">NEA10_03230</name>
</gene>
<evidence type="ECO:0000256" key="6">
    <source>
        <dbReference type="ARBA" id="ARBA00022695"/>
    </source>
</evidence>
<evidence type="ECO:0000256" key="17">
    <source>
        <dbReference type="ARBA" id="ARBA00049628"/>
    </source>
</evidence>
<dbReference type="SUPFAM" id="SSF51161">
    <property type="entry name" value="Trimeric LpxA-like enzymes"/>
    <property type="match status" value="1"/>
</dbReference>
<evidence type="ECO:0000256" key="15">
    <source>
        <dbReference type="ARBA" id="ARBA00048247"/>
    </source>
</evidence>
<comment type="caution">
    <text evidence="18">Lacks conserved residue(s) required for the propagation of feature annotation.</text>
</comment>
<feature type="binding site" evidence="18">
    <location>
        <position position="21"/>
    </location>
    <ligand>
        <name>UDP-N-acetyl-alpha-D-glucosamine</name>
        <dbReference type="ChEBI" id="CHEBI:57705"/>
    </ligand>
</feature>
<dbReference type="Gene3D" id="3.90.550.10">
    <property type="entry name" value="Spore Coat Polysaccharide Biosynthesis Protein SpsA, Chain A"/>
    <property type="match status" value="1"/>
</dbReference>
<keyword evidence="21" id="KW-1185">Reference proteome</keyword>
<feature type="binding site" evidence="18">
    <location>
        <position position="224"/>
    </location>
    <ligand>
        <name>UDP-N-acetyl-alpha-D-glucosamine</name>
        <dbReference type="ChEBI" id="CHEBI:57705"/>
    </ligand>
</feature>
<dbReference type="EC" id="2.7.7.23" evidence="18"/>
<dbReference type="NCBIfam" id="TIGR01173">
    <property type="entry name" value="glmU"/>
    <property type="match status" value="1"/>
</dbReference>
<keyword evidence="13 18" id="KW-0012">Acyltransferase</keyword>
<feature type="binding site" evidence="18">
    <location>
        <begin position="382"/>
        <end position="383"/>
    </location>
    <ligand>
        <name>acetyl-CoA</name>
        <dbReference type="ChEBI" id="CHEBI:57288"/>
    </ligand>
</feature>
<dbReference type="Proteomes" id="UP001056708">
    <property type="component" value="Chromosome"/>
</dbReference>
<feature type="binding site" evidence="18">
    <location>
        <position position="376"/>
    </location>
    <ligand>
        <name>acetyl-CoA</name>
        <dbReference type="ChEBI" id="CHEBI:57288"/>
    </ligand>
</feature>
<comment type="subcellular location">
    <subcellularLocation>
        <location evidence="1 18">Cytoplasm</location>
    </subcellularLocation>
</comment>
<dbReference type="HAMAP" id="MF_01631">
    <property type="entry name" value="GlmU"/>
    <property type="match status" value="1"/>
</dbReference>
<comment type="catalytic activity">
    <reaction evidence="15 18">
        <text>alpha-D-glucosamine 1-phosphate + acetyl-CoA = N-acetyl-alpha-D-glucosamine 1-phosphate + CoA + H(+)</text>
        <dbReference type="Rhea" id="RHEA:13725"/>
        <dbReference type="ChEBI" id="CHEBI:15378"/>
        <dbReference type="ChEBI" id="CHEBI:57287"/>
        <dbReference type="ChEBI" id="CHEBI:57288"/>
        <dbReference type="ChEBI" id="CHEBI:57776"/>
        <dbReference type="ChEBI" id="CHEBI:58516"/>
        <dbReference type="EC" id="2.3.1.157"/>
    </reaction>
</comment>
<feature type="binding site" evidence="18">
    <location>
        <position position="140"/>
    </location>
    <ligand>
        <name>UDP-N-acetyl-alpha-D-glucosamine</name>
        <dbReference type="ChEBI" id="CHEBI:57705"/>
    </ligand>
</feature>
<dbReference type="NCBIfam" id="NF010940">
    <property type="entry name" value="PRK14360.1"/>
    <property type="match status" value="1"/>
</dbReference>
<dbReference type="EMBL" id="CP098611">
    <property type="protein sequence ID" value="USR91756.1"/>
    <property type="molecule type" value="Genomic_DNA"/>
</dbReference>
<feature type="binding site" evidence="18">
    <location>
        <position position="347"/>
    </location>
    <ligand>
        <name>UDP-N-acetyl-alpha-D-glucosamine</name>
        <dbReference type="ChEBI" id="CHEBI:57705"/>
    </ligand>
</feature>
<keyword evidence="10 18" id="KW-0133">Cell shape</keyword>
<dbReference type="Pfam" id="PF00132">
    <property type="entry name" value="Hexapep"/>
    <property type="match status" value="2"/>
</dbReference>
<dbReference type="GO" id="GO:0003977">
    <property type="term" value="F:UDP-N-acetylglucosamine diphosphorylase activity"/>
    <property type="evidence" value="ECO:0007669"/>
    <property type="project" value="UniProtKB-EC"/>
</dbReference>
<feature type="binding site" evidence="18">
    <location>
        <position position="362"/>
    </location>
    <ligand>
        <name>UDP-N-acetyl-alpha-D-glucosamine</name>
        <dbReference type="ChEBI" id="CHEBI:57705"/>
    </ligand>
</feature>
<evidence type="ECO:0000256" key="14">
    <source>
        <dbReference type="ARBA" id="ARBA00023316"/>
    </source>
</evidence>
<keyword evidence="4 18" id="KW-0963">Cytoplasm</keyword>
<feature type="region of interest" description="N-acetyltransferase" evidence="18">
    <location>
        <begin position="248"/>
        <end position="455"/>
    </location>
</feature>
<dbReference type="CDD" id="cd03353">
    <property type="entry name" value="LbH_GlmU_C"/>
    <property type="match status" value="1"/>
</dbReference>
<dbReference type="InterPro" id="IPR025877">
    <property type="entry name" value="MobA-like_NTP_Trfase"/>
</dbReference>
<reference evidence="20" key="1">
    <citation type="submission" date="2022-06" db="EMBL/GenBank/DDBJ databases">
        <title>Genome sequence of Phormidium yuhuli AB48 isolated from an industrial photobioreactor environment.</title>
        <authorList>
            <person name="Qiu Y."/>
            <person name="Noonan A.J.C."/>
            <person name="Dofher K."/>
            <person name="Koch M."/>
            <person name="Kieft B."/>
            <person name="Lin X."/>
            <person name="Ziels R.M."/>
            <person name="Hallam S.J."/>
        </authorList>
    </citation>
    <scope>NUCLEOTIDE SEQUENCE</scope>
    <source>
        <strain evidence="20">AB48</strain>
    </source>
</reference>
<dbReference type="PANTHER" id="PTHR43584">
    <property type="entry name" value="NUCLEOTIDYL TRANSFERASE"/>
    <property type="match status" value="1"/>
</dbReference>
<feature type="binding site" evidence="18">
    <location>
        <begin position="78"/>
        <end position="79"/>
    </location>
    <ligand>
        <name>UDP-N-acetyl-alpha-D-glucosamine</name>
        <dbReference type="ChEBI" id="CHEBI:57705"/>
    </ligand>
</feature>
<keyword evidence="12 18" id="KW-0511">Multifunctional enzyme</keyword>
<keyword evidence="11 18" id="KW-0573">Peptidoglycan synthesis</keyword>
<evidence type="ECO:0000256" key="11">
    <source>
        <dbReference type="ARBA" id="ARBA00022984"/>
    </source>
</evidence>
<comment type="pathway">
    <text evidence="18">Bacterial outer membrane biogenesis; LPS lipid A biosynthesis.</text>
</comment>
<comment type="similarity">
    <text evidence="3 18">In the N-terminal section; belongs to the N-acetylglucosamine-1-phosphate uridyltransferase family.</text>
</comment>
<dbReference type="InterPro" id="IPR050065">
    <property type="entry name" value="GlmU-like"/>
</dbReference>
<dbReference type="GO" id="GO:0019134">
    <property type="term" value="F:glucosamine-1-phosphate N-acetyltransferase activity"/>
    <property type="evidence" value="ECO:0007669"/>
    <property type="project" value="UniProtKB-EC"/>
</dbReference>
<dbReference type="InterPro" id="IPR029044">
    <property type="entry name" value="Nucleotide-diphossugar_trans"/>
</dbReference>
<dbReference type="Pfam" id="PF12804">
    <property type="entry name" value="NTP_transf_3"/>
    <property type="match status" value="1"/>
</dbReference>
<evidence type="ECO:0000256" key="5">
    <source>
        <dbReference type="ARBA" id="ARBA00022679"/>
    </source>
</evidence>
<evidence type="ECO:0000256" key="8">
    <source>
        <dbReference type="ARBA" id="ARBA00022737"/>
    </source>
</evidence>
<feature type="domain" description="MobA-like NTP transferase" evidence="19">
    <location>
        <begin position="5"/>
        <end position="135"/>
    </location>
</feature>
<evidence type="ECO:0000256" key="18">
    <source>
        <dbReference type="HAMAP-Rule" id="MF_01631"/>
    </source>
</evidence>
<protein>
    <recommendedName>
        <fullName evidence="18">Bifunctional protein GlmU</fullName>
    </recommendedName>
    <domain>
        <recommendedName>
            <fullName evidence="18">UDP-N-acetylglucosamine pyrophosphorylase</fullName>
            <ecNumber evidence="18">2.7.7.23</ecNumber>
        </recommendedName>
        <alternativeName>
            <fullName evidence="18">N-acetylglucosamine-1-phosphate uridyltransferase</fullName>
        </alternativeName>
    </domain>
    <domain>
        <recommendedName>
            <fullName evidence="18">Glucosamine-1-phosphate N-acetyltransferase</fullName>
            <ecNumber evidence="18">2.3.1.157</ecNumber>
        </recommendedName>
    </domain>
</protein>
<dbReference type="PANTHER" id="PTHR43584:SF3">
    <property type="entry name" value="BIFUNCTIONAL PROTEIN GLMU"/>
    <property type="match status" value="1"/>
</dbReference>
<comment type="catalytic activity">
    <reaction evidence="16 18">
        <text>N-acetyl-alpha-D-glucosamine 1-phosphate + UTP + H(+) = UDP-N-acetyl-alpha-D-glucosamine + diphosphate</text>
        <dbReference type="Rhea" id="RHEA:13509"/>
        <dbReference type="ChEBI" id="CHEBI:15378"/>
        <dbReference type="ChEBI" id="CHEBI:33019"/>
        <dbReference type="ChEBI" id="CHEBI:46398"/>
        <dbReference type="ChEBI" id="CHEBI:57705"/>
        <dbReference type="ChEBI" id="CHEBI:57776"/>
        <dbReference type="EC" id="2.7.7.23"/>
    </reaction>
</comment>
<feature type="active site" description="Proton acceptor" evidence="18">
    <location>
        <position position="359"/>
    </location>
</feature>
<comment type="pathway">
    <text evidence="18">Nucleotide-sugar biosynthesis; UDP-N-acetyl-alpha-D-glucosamine biosynthesis; N-acetyl-alpha-D-glucosamine 1-phosphate from alpha-D-glucosamine 6-phosphate (route II): step 2/2.</text>
</comment>
<keyword evidence="6 18" id="KW-0548">Nucleotidyltransferase</keyword>
<dbReference type="EC" id="2.3.1.157" evidence="18"/>
<dbReference type="RefSeq" id="WP_252663786.1">
    <property type="nucleotide sequence ID" value="NZ_CP098611.1"/>
</dbReference>
<keyword evidence="7 18" id="KW-0479">Metal-binding</keyword>
<keyword evidence="9 18" id="KW-0460">Magnesium</keyword>
<comment type="similarity">
    <text evidence="2 18">In the C-terminal section; belongs to the transferase hexapeptide repeat family.</text>
</comment>
<feature type="binding site" evidence="18">
    <location>
        <position position="170"/>
    </location>
    <ligand>
        <name>UDP-N-acetyl-alpha-D-glucosamine</name>
        <dbReference type="ChEBI" id="CHEBI:57705"/>
    </ligand>
</feature>
<evidence type="ECO:0000256" key="4">
    <source>
        <dbReference type="ARBA" id="ARBA00022490"/>
    </source>
</evidence>
<evidence type="ECO:0000313" key="21">
    <source>
        <dbReference type="Proteomes" id="UP001056708"/>
    </source>
</evidence>
<feature type="binding site" evidence="18">
    <location>
        <position position="103"/>
    </location>
    <ligand>
        <name>Mg(2+)</name>
        <dbReference type="ChEBI" id="CHEBI:18420"/>
    </ligand>
</feature>
<feature type="region of interest" description="Pyrophosphorylase" evidence="18">
    <location>
        <begin position="1"/>
        <end position="226"/>
    </location>
</feature>
<evidence type="ECO:0000256" key="12">
    <source>
        <dbReference type="ARBA" id="ARBA00023268"/>
    </source>
</evidence>
<feature type="binding site" evidence="18">
    <location>
        <position position="329"/>
    </location>
    <ligand>
        <name>UDP-N-acetyl-alpha-D-glucosamine</name>
        <dbReference type="ChEBI" id="CHEBI:57705"/>
    </ligand>
</feature>
<keyword evidence="14 18" id="KW-0961">Cell wall biogenesis/degradation</keyword>
<organism evidence="20 21">
    <name type="scientific">Phormidium yuhuli AB48</name>
    <dbReference type="NCBI Taxonomy" id="2940671"/>
    <lineage>
        <taxon>Bacteria</taxon>
        <taxon>Bacillati</taxon>
        <taxon>Cyanobacteriota</taxon>
        <taxon>Cyanophyceae</taxon>
        <taxon>Oscillatoriophycideae</taxon>
        <taxon>Oscillatoriales</taxon>
        <taxon>Oscillatoriaceae</taxon>
        <taxon>Phormidium</taxon>
        <taxon>Phormidium yuhuli</taxon>
    </lineage>
</organism>
<sequence length="455" mass="49506">MVAVAILAAGRGTRMKSSLPKVLHPLGGRSLIERVLGSLTPIAPDRIFPIIGYQGDRVQEALHHHSNLEFVEQSQQLGTGHAVQQLLPYLEGYEGELLVLNGDVPLLRTSTLQQLLQTHRDRRNAATVLTAQHPTPQGYGRVFCDRRNVFEQIVEDRDCTTAQKQNPRINAGIYCFDWPKLAQILPKLKANNDQGEYYITDAVNYLNPVTVVDVEDYQEIFGVNDRKQLAIAYDILQTRLKDEAMASGVTLVDPHSITLDDTIVLEPDTIIEPNSHIRGTSVIQSGSRIGPGSLIENSHIGENVTVLYSVVSDSIVAADSRIGPYAHLRGQAEIGQGCRIGNFVEIKQSRVGDNTNVAHLAYLGNATLGEKVNIGAGTITANYDGVNKHPTRIGKGTKTGSNSVLVAPVTLGEDVTVAAGSVVTQDVPDDSLVVARSRQVVRPGWRMTPKTNPET</sequence>
<comment type="pathway">
    <text evidence="18">Nucleotide-sugar biosynthesis; UDP-N-acetyl-alpha-D-glucosamine biosynthesis; UDP-N-acetyl-alpha-D-glucosamine from N-acetyl-alpha-D-glucosamine 1-phosphate: step 1/1.</text>
</comment>
<feature type="binding site" evidence="18">
    <location>
        <position position="419"/>
    </location>
    <ligand>
        <name>acetyl-CoA</name>
        <dbReference type="ChEBI" id="CHEBI:57288"/>
    </ligand>
</feature>
<accession>A0ABY5AS70</accession>
<feature type="binding site" evidence="18">
    <location>
        <position position="224"/>
    </location>
    <ligand>
        <name>Mg(2+)</name>
        <dbReference type="ChEBI" id="CHEBI:18420"/>
    </ligand>
</feature>
<dbReference type="CDD" id="cd02540">
    <property type="entry name" value="GT2_GlmU_N_bac"/>
    <property type="match status" value="1"/>
</dbReference>
<feature type="binding site" evidence="18">
    <location>
        <position position="436"/>
    </location>
    <ligand>
        <name>acetyl-CoA</name>
        <dbReference type="ChEBI" id="CHEBI:57288"/>
    </ligand>
</feature>
<comment type="cofactor">
    <cofactor evidence="18">
        <name>Mg(2+)</name>
        <dbReference type="ChEBI" id="CHEBI:18420"/>
    </cofactor>
    <text evidence="18">Binds 1 Mg(2+) ion per subunit.</text>
</comment>
<keyword evidence="8 18" id="KW-0677">Repeat</keyword>
<dbReference type="SUPFAM" id="SSF53448">
    <property type="entry name" value="Nucleotide-diphospho-sugar transferases"/>
    <property type="match status" value="1"/>
</dbReference>
<feature type="region of interest" description="Linker" evidence="18">
    <location>
        <begin position="227"/>
        <end position="247"/>
    </location>
</feature>
<evidence type="ECO:0000256" key="2">
    <source>
        <dbReference type="ARBA" id="ARBA00007707"/>
    </source>
</evidence>
<keyword evidence="5 18" id="KW-0808">Transferase</keyword>
<feature type="binding site" evidence="18">
    <location>
        <position position="73"/>
    </location>
    <ligand>
        <name>UDP-N-acetyl-alpha-D-glucosamine</name>
        <dbReference type="ChEBI" id="CHEBI:57705"/>
    </ligand>
</feature>
<evidence type="ECO:0000256" key="1">
    <source>
        <dbReference type="ARBA" id="ARBA00004496"/>
    </source>
</evidence>
<evidence type="ECO:0000256" key="13">
    <source>
        <dbReference type="ARBA" id="ARBA00023315"/>
    </source>
</evidence>
<comment type="function">
    <text evidence="17 18">Catalyzes the last two sequential reactions in the de novo biosynthetic pathway for UDP-N-acetylglucosamine (UDP-GlcNAc). The C-terminal domain catalyzes the transfer of acetyl group from acetyl coenzyme A to glucosamine-1-phosphate (GlcN-1-P) to produce N-acetylglucosamine-1-phosphate (GlcNAc-1-P), which is converted into UDP-GlcNAc by the transfer of uridine 5-monophosphate (from uridine 5-triphosphate), a reaction catalyzed by the N-terminal domain.</text>
</comment>
<evidence type="ECO:0000313" key="20">
    <source>
        <dbReference type="EMBL" id="USR91756.1"/>
    </source>
</evidence>